<dbReference type="InterPro" id="IPR036282">
    <property type="entry name" value="Glutathione-S-Trfase_C_sf"/>
</dbReference>
<proteinExistence type="predicted"/>
<dbReference type="InterPro" id="IPR036249">
    <property type="entry name" value="Thioredoxin-like_sf"/>
</dbReference>
<dbReference type="EMBL" id="CDMZ01002348">
    <property type="protein sequence ID" value="CEM41965.1"/>
    <property type="molecule type" value="Genomic_DNA"/>
</dbReference>
<feature type="domain" description="Glutathione S-transferase C-terminal" evidence="1">
    <location>
        <begin position="108"/>
        <end position="170"/>
    </location>
</feature>
<organism evidence="2">
    <name type="scientific">Chromera velia CCMP2878</name>
    <dbReference type="NCBI Taxonomy" id="1169474"/>
    <lineage>
        <taxon>Eukaryota</taxon>
        <taxon>Sar</taxon>
        <taxon>Alveolata</taxon>
        <taxon>Colpodellida</taxon>
        <taxon>Chromeraceae</taxon>
        <taxon>Chromera</taxon>
    </lineage>
</organism>
<gene>
    <name evidence="2" type="ORF">Cvel_26415</name>
</gene>
<dbReference type="SUPFAM" id="SSF52833">
    <property type="entry name" value="Thioredoxin-like"/>
    <property type="match status" value="1"/>
</dbReference>
<dbReference type="Gene3D" id="1.20.1050.10">
    <property type="match status" value="1"/>
</dbReference>
<sequence>MSYTIYYHTACKGFTGRATQLIMILEEAGKPYTMLGADAYDGTPAFAAPFIRTPSGITIAQTAAIMMTLGEELGLAPKEPVLAAKAKQVELDAADILSETISKKLSENPERAKKWAAHVEKLLAGGYAVGSSLTYADFSLYMITESLANESEVIKAWRTKMEETKGVKGWKALGVPVLPPSK</sequence>
<dbReference type="VEuPathDB" id="CryptoDB:Cvel_26415"/>
<dbReference type="AlphaFoldDB" id="A0A0G4HDR7"/>
<accession>A0A0G4HDR7</accession>
<dbReference type="InterPro" id="IPR004046">
    <property type="entry name" value="GST_C"/>
</dbReference>
<protein>
    <recommendedName>
        <fullName evidence="1">Glutathione S-transferase C-terminal domain-containing protein</fullName>
    </recommendedName>
</protein>
<evidence type="ECO:0000313" key="2">
    <source>
        <dbReference type="EMBL" id="CEM41965.1"/>
    </source>
</evidence>
<dbReference type="SUPFAM" id="SSF47616">
    <property type="entry name" value="GST C-terminal domain-like"/>
    <property type="match status" value="1"/>
</dbReference>
<reference evidence="2" key="1">
    <citation type="submission" date="2014-11" db="EMBL/GenBank/DDBJ databases">
        <authorList>
            <person name="Otto D Thomas"/>
            <person name="Naeem Raeece"/>
        </authorList>
    </citation>
    <scope>NUCLEOTIDE SEQUENCE</scope>
</reference>
<dbReference type="Pfam" id="PF14497">
    <property type="entry name" value="GST_C_3"/>
    <property type="match status" value="1"/>
</dbReference>
<dbReference type="Gene3D" id="3.40.30.10">
    <property type="entry name" value="Glutaredoxin"/>
    <property type="match status" value="1"/>
</dbReference>
<evidence type="ECO:0000259" key="1">
    <source>
        <dbReference type="Pfam" id="PF14497"/>
    </source>
</evidence>
<name>A0A0G4HDR7_9ALVE</name>